<proteinExistence type="predicted"/>
<dbReference type="AlphaFoldDB" id="A0A6A5Q950"/>
<keyword evidence="2" id="KW-1185">Reference proteome</keyword>
<name>A0A6A5Q950_AMPQU</name>
<reference evidence="1" key="1">
    <citation type="journal article" date="2020" name="Stud. Mycol.">
        <title>101 Dothideomycetes genomes: a test case for predicting lifestyles and emergence of pathogens.</title>
        <authorList>
            <person name="Haridas S."/>
            <person name="Albert R."/>
            <person name="Binder M."/>
            <person name="Bloem J."/>
            <person name="Labutti K."/>
            <person name="Salamov A."/>
            <person name="Andreopoulos B."/>
            <person name="Baker S."/>
            <person name="Barry K."/>
            <person name="Bills G."/>
            <person name="Bluhm B."/>
            <person name="Cannon C."/>
            <person name="Castanera R."/>
            <person name="Culley D."/>
            <person name="Daum C."/>
            <person name="Ezra D."/>
            <person name="Gonzalez J."/>
            <person name="Henrissat B."/>
            <person name="Kuo A."/>
            <person name="Liang C."/>
            <person name="Lipzen A."/>
            <person name="Lutzoni F."/>
            <person name="Magnuson J."/>
            <person name="Mondo S."/>
            <person name="Nolan M."/>
            <person name="Ohm R."/>
            <person name="Pangilinan J."/>
            <person name="Park H.-J."/>
            <person name="Ramirez L."/>
            <person name="Alfaro M."/>
            <person name="Sun H."/>
            <person name="Tritt A."/>
            <person name="Yoshinaga Y."/>
            <person name="Zwiers L.-H."/>
            <person name="Turgeon B."/>
            <person name="Goodwin S."/>
            <person name="Spatafora J."/>
            <person name="Crous P."/>
            <person name="Grigoriev I."/>
        </authorList>
    </citation>
    <scope>NUCLEOTIDE SEQUENCE</scope>
    <source>
        <strain evidence="1">HMLAC05119</strain>
    </source>
</reference>
<dbReference type="EMBL" id="ML979141">
    <property type="protein sequence ID" value="KAF1912181.1"/>
    <property type="molecule type" value="Genomic_DNA"/>
</dbReference>
<evidence type="ECO:0000313" key="1">
    <source>
        <dbReference type="EMBL" id="KAF1912181.1"/>
    </source>
</evidence>
<sequence>MLPCSPSWPQSKMSVGGLPKRTIKRETFAHPQSGVDGYGRVLFLPGNGMHMTTSSGGASIKVTCDGGTETVASSSCGCWDAQGLAAGNKLSRLGVFSLNPPLAKPFAQRSISLCRDSGVLATAGRESIGYDPVRRCWSSITTPTSSPSLSCRKVRTMPLRRPLLANA</sequence>
<evidence type="ECO:0000313" key="2">
    <source>
        <dbReference type="Proteomes" id="UP000800096"/>
    </source>
</evidence>
<protein>
    <submittedName>
        <fullName evidence="1">Uncharacterized protein</fullName>
    </submittedName>
</protein>
<dbReference type="Proteomes" id="UP000800096">
    <property type="component" value="Unassembled WGS sequence"/>
</dbReference>
<gene>
    <name evidence="1" type="ORF">BDU57DRAFT_81873</name>
</gene>
<accession>A0A6A5Q950</accession>
<organism evidence="1 2">
    <name type="scientific">Ampelomyces quisqualis</name>
    <name type="common">Powdery mildew agent</name>
    <dbReference type="NCBI Taxonomy" id="50730"/>
    <lineage>
        <taxon>Eukaryota</taxon>
        <taxon>Fungi</taxon>
        <taxon>Dikarya</taxon>
        <taxon>Ascomycota</taxon>
        <taxon>Pezizomycotina</taxon>
        <taxon>Dothideomycetes</taxon>
        <taxon>Pleosporomycetidae</taxon>
        <taxon>Pleosporales</taxon>
        <taxon>Pleosporineae</taxon>
        <taxon>Phaeosphaeriaceae</taxon>
        <taxon>Ampelomyces</taxon>
    </lineage>
</organism>